<gene>
    <name evidence="10" type="primary">brnQ</name>
    <name evidence="10" type="ORF">CRECT_0873</name>
</gene>
<feature type="transmembrane region" description="Helical" evidence="9">
    <location>
        <begin position="278"/>
        <end position="304"/>
    </location>
</feature>
<name>A0A6G5QLM3_CAMRE</name>
<dbReference type="AlphaFoldDB" id="A0A6G5QLM3"/>
<evidence type="ECO:0000256" key="5">
    <source>
        <dbReference type="ARBA" id="ARBA00022692"/>
    </source>
</evidence>
<evidence type="ECO:0000313" key="10">
    <source>
        <dbReference type="EMBL" id="QCD46551.1"/>
    </source>
</evidence>
<feature type="transmembrane region" description="Helical" evidence="9">
    <location>
        <begin position="417"/>
        <end position="438"/>
    </location>
</feature>
<dbReference type="RefSeq" id="WP_039888417.1">
    <property type="nucleotide sequence ID" value="NZ_CP012543.1"/>
</dbReference>
<evidence type="ECO:0000256" key="6">
    <source>
        <dbReference type="ARBA" id="ARBA00022970"/>
    </source>
</evidence>
<comment type="similarity">
    <text evidence="2">Belongs to the branched chain amino acid transporter family.</text>
</comment>
<feature type="transmembrane region" description="Helical" evidence="9">
    <location>
        <begin position="200"/>
        <end position="217"/>
    </location>
</feature>
<evidence type="ECO:0000256" key="1">
    <source>
        <dbReference type="ARBA" id="ARBA00004651"/>
    </source>
</evidence>
<feature type="transmembrane region" description="Helical" evidence="9">
    <location>
        <begin position="76"/>
        <end position="99"/>
    </location>
</feature>
<keyword evidence="5 9" id="KW-0812">Transmembrane</keyword>
<dbReference type="NCBIfam" id="TIGR00796">
    <property type="entry name" value="livcs"/>
    <property type="match status" value="1"/>
</dbReference>
<keyword evidence="6" id="KW-0029">Amino-acid transport</keyword>
<evidence type="ECO:0000256" key="9">
    <source>
        <dbReference type="SAM" id="Phobius"/>
    </source>
</evidence>
<evidence type="ECO:0000313" key="11">
    <source>
        <dbReference type="Proteomes" id="UP000502377"/>
    </source>
</evidence>
<dbReference type="GO" id="GO:0005304">
    <property type="term" value="F:L-valine transmembrane transporter activity"/>
    <property type="evidence" value="ECO:0007669"/>
    <property type="project" value="TreeGrafter"/>
</dbReference>
<dbReference type="GO" id="GO:0015818">
    <property type="term" value="P:isoleucine transport"/>
    <property type="evidence" value="ECO:0007669"/>
    <property type="project" value="TreeGrafter"/>
</dbReference>
<protein>
    <submittedName>
        <fullName evidence="10">Branched-chain amino acid transport system II carrier protein</fullName>
    </submittedName>
</protein>
<evidence type="ECO:0000256" key="3">
    <source>
        <dbReference type="ARBA" id="ARBA00022448"/>
    </source>
</evidence>
<keyword evidence="8 9" id="KW-0472">Membrane</keyword>
<dbReference type="GO" id="GO:0015188">
    <property type="term" value="F:L-isoleucine transmembrane transporter activity"/>
    <property type="evidence" value="ECO:0007669"/>
    <property type="project" value="TreeGrafter"/>
</dbReference>
<organism evidence="10 11">
    <name type="scientific">Campylobacter rectus</name>
    <name type="common">Wolinella recta</name>
    <dbReference type="NCBI Taxonomy" id="203"/>
    <lineage>
        <taxon>Bacteria</taxon>
        <taxon>Pseudomonadati</taxon>
        <taxon>Campylobacterota</taxon>
        <taxon>Epsilonproteobacteria</taxon>
        <taxon>Campylobacterales</taxon>
        <taxon>Campylobacteraceae</taxon>
        <taxon>Campylobacter</taxon>
    </lineage>
</organism>
<dbReference type="Pfam" id="PF05525">
    <property type="entry name" value="Branch_AA_trans"/>
    <property type="match status" value="1"/>
</dbReference>
<feature type="transmembrane region" description="Helical" evidence="9">
    <location>
        <begin position="119"/>
        <end position="139"/>
    </location>
</feature>
<dbReference type="GO" id="GO:0005886">
    <property type="term" value="C:plasma membrane"/>
    <property type="evidence" value="ECO:0007669"/>
    <property type="project" value="UniProtKB-SubCell"/>
</dbReference>
<reference evidence="10 11" key="1">
    <citation type="submission" date="2016-07" db="EMBL/GenBank/DDBJ databases">
        <title>Comparative genomics of the Campylobacter concisus group.</title>
        <authorList>
            <person name="Miller W.G."/>
            <person name="Yee E."/>
            <person name="Chapman M.H."/>
            <person name="Huynh S."/>
            <person name="Bono J.L."/>
            <person name="On S.L.W."/>
            <person name="StLeger J."/>
            <person name="Foster G."/>
            <person name="Parker C.T."/>
        </authorList>
    </citation>
    <scope>NUCLEOTIDE SEQUENCE [LARGE SCALE GENOMIC DNA]</scope>
    <source>
        <strain evidence="10 11">ATCC 33238</strain>
    </source>
</reference>
<keyword evidence="4" id="KW-1003">Cell membrane</keyword>
<dbReference type="GO" id="GO:0015190">
    <property type="term" value="F:L-leucine transmembrane transporter activity"/>
    <property type="evidence" value="ECO:0007669"/>
    <property type="project" value="TreeGrafter"/>
</dbReference>
<keyword evidence="7 9" id="KW-1133">Transmembrane helix</keyword>
<comment type="subcellular location">
    <subcellularLocation>
        <location evidence="1">Cell membrane</location>
        <topology evidence="1">Multi-pass membrane protein</topology>
    </subcellularLocation>
</comment>
<evidence type="ECO:0000256" key="2">
    <source>
        <dbReference type="ARBA" id="ARBA00008540"/>
    </source>
</evidence>
<proteinExistence type="inferred from homology"/>
<dbReference type="EMBL" id="CP012543">
    <property type="protein sequence ID" value="QCD46551.1"/>
    <property type="molecule type" value="Genomic_DNA"/>
</dbReference>
<dbReference type="GO" id="GO:0015820">
    <property type="term" value="P:L-leucine transport"/>
    <property type="evidence" value="ECO:0007669"/>
    <property type="project" value="TreeGrafter"/>
</dbReference>
<dbReference type="InterPro" id="IPR004685">
    <property type="entry name" value="Brnchd-chn_aa_trnsp_Livcs"/>
</dbReference>
<dbReference type="KEGG" id="crx:CRECT_0873"/>
<evidence type="ECO:0000256" key="4">
    <source>
        <dbReference type="ARBA" id="ARBA00022475"/>
    </source>
</evidence>
<dbReference type="Proteomes" id="UP000502377">
    <property type="component" value="Chromosome"/>
</dbReference>
<accession>A0A6G5QLM3</accession>
<feature type="transmembrane region" description="Helical" evidence="9">
    <location>
        <begin position="151"/>
        <end position="172"/>
    </location>
</feature>
<feature type="transmembrane region" description="Helical" evidence="9">
    <location>
        <begin position="12"/>
        <end position="29"/>
    </location>
</feature>
<feature type="transmembrane region" description="Helical" evidence="9">
    <location>
        <begin position="380"/>
        <end position="405"/>
    </location>
</feature>
<evidence type="ECO:0000256" key="7">
    <source>
        <dbReference type="ARBA" id="ARBA00022989"/>
    </source>
</evidence>
<sequence>MKQGLSRNQFLVISLTLFAMFFGAGNFIFPPNLGREAGQNFYIAIMFFCATAVLLPVLGVAAIARAKGLQSLVRRIDPVFAVVFTALLYLTIGPLFAIPRAANMPFDIAIKPFIAAENLQIWLFFYSAAYFALNYYICMNPSKLVDLLGKYLTPLLLALILLLFGAGLFFPIGEFAAPSGEYAQHAAAKGFVEGYQTMDALASLAFGIIVINAIKGVGVKDERRLVSSTIKAGMMSGIILMSIYLMLGYLGATAADLFKDMDVKDINGAVMLSRISHHYFGGAGIAILGSAFFLACLTTTLGLISSASEYFEELTKGRIKYKIWAVAWCVVGFGVANFGLTTIIKGSIPVLVAIYPIAIMLIILSLINPLIDSSKLVYRACVYVCVVVGVVNGMDIIGVSVPLVTPFVKMMPFYDSMLGWIVPSTVTFALTYVLHLVLEKRENSF</sequence>
<evidence type="ECO:0000256" key="8">
    <source>
        <dbReference type="ARBA" id="ARBA00023136"/>
    </source>
</evidence>
<keyword evidence="3" id="KW-0813">Transport</keyword>
<dbReference type="PANTHER" id="PTHR30588:SF7">
    <property type="entry name" value="BRANCHED-CHAIN AMINO ACID CARRIER PROTEIN SAOUHSC_01411-RELATED"/>
    <property type="match status" value="1"/>
</dbReference>
<feature type="transmembrane region" description="Helical" evidence="9">
    <location>
        <begin position="238"/>
        <end position="258"/>
    </location>
</feature>
<feature type="transmembrane region" description="Helical" evidence="9">
    <location>
        <begin position="350"/>
        <end position="368"/>
    </location>
</feature>
<dbReference type="PANTHER" id="PTHR30588">
    <property type="entry name" value="BRANCHED-CHAIN AMINO ACID TRANSPORT SYSTEM 2 CARRIER PROTEIN"/>
    <property type="match status" value="1"/>
</dbReference>
<feature type="transmembrane region" description="Helical" evidence="9">
    <location>
        <begin position="41"/>
        <end position="64"/>
    </location>
</feature>
<feature type="transmembrane region" description="Helical" evidence="9">
    <location>
        <begin position="325"/>
        <end position="344"/>
    </location>
</feature>